<comment type="caution">
    <text evidence="1">The sequence shown here is derived from an EMBL/GenBank/DDBJ whole genome shotgun (WGS) entry which is preliminary data.</text>
</comment>
<dbReference type="Pfam" id="PF02809">
    <property type="entry name" value="UIM"/>
    <property type="match status" value="4"/>
</dbReference>
<sequence>MRSQRQRSCPRCFSAHIMDLLRQASSKDMTMGDYIDYEQKLSEERNRQTELDDDLTAHALQLSLDDQQDAEQRLLLRFDAESNNQQYPSNDVTNVVEEQKEQEGKKQHDEFDLELWNIQTYEPPNNINQQQVPSNDTTVVEQNLIKEQNKHVQSNDDDELLARALHLCPEQQHDDDELLARALHLCPEQQHDDDELLARALHLCPEQQHDDDELLARALHLCPEQQHDDHLLAFALQAIENE</sequence>
<evidence type="ECO:0000313" key="1">
    <source>
        <dbReference type="EMBL" id="CAF0916437.1"/>
    </source>
</evidence>
<organism evidence="1 3">
    <name type="scientific">Didymodactylos carnosus</name>
    <dbReference type="NCBI Taxonomy" id="1234261"/>
    <lineage>
        <taxon>Eukaryota</taxon>
        <taxon>Metazoa</taxon>
        <taxon>Spiralia</taxon>
        <taxon>Gnathifera</taxon>
        <taxon>Rotifera</taxon>
        <taxon>Eurotatoria</taxon>
        <taxon>Bdelloidea</taxon>
        <taxon>Philodinida</taxon>
        <taxon>Philodinidae</taxon>
        <taxon>Didymodactylos</taxon>
    </lineage>
</organism>
<dbReference type="Proteomes" id="UP000663829">
    <property type="component" value="Unassembled WGS sequence"/>
</dbReference>
<proteinExistence type="predicted"/>
<protein>
    <submittedName>
        <fullName evidence="1">Uncharacterized protein</fullName>
    </submittedName>
</protein>
<name>A0A814APG7_9BILA</name>
<reference evidence="1" key="1">
    <citation type="submission" date="2021-02" db="EMBL/GenBank/DDBJ databases">
        <authorList>
            <person name="Nowell W R."/>
        </authorList>
    </citation>
    <scope>NUCLEOTIDE SEQUENCE</scope>
</reference>
<keyword evidence="3" id="KW-1185">Reference proteome</keyword>
<evidence type="ECO:0000313" key="2">
    <source>
        <dbReference type="EMBL" id="CAF3696474.1"/>
    </source>
</evidence>
<dbReference type="EMBL" id="CAJOBC010001749">
    <property type="protein sequence ID" value="CAF3696474.1"/>
    <property type="molecule type" value="Genomic_DNA"/>
</dbReference>
<evidence type="ECO:0000313" key="3">
    <source>
        <dbReference type="Proteomes" id="UP000663829"/>
    </source>
</evidence>
<dbReference type="Proteomes" id="UP000681722">
    <property type="component" value="Unassembled WGS sequence"/>
</dbReference>
<dbReference type="AlphaFoldDB" id="A0A814APG7"/>
<dbReference type="InterPro" id="IPR003903">
    <property type="entry name" value="UIM_dom"/>
</dbReference>
<gene>
    <name evidence="1" type="ORF">GPM918_LOCUS9418</name>
    <name evidence="2" type="ORF">SRO942_LOCUS9415</name>
</gene>
<accession>A0A814APG7</accession>
<dbReference type="EMBL" id="CAJNOQ010001750">
    <property type="protein sequence ID" value="CAF0916437.1"/>
    <property type="molecule type" value="Genomic_DNA"/>
</dbReference>